<reference evidence="3 4" key="1">
    <citation type="submission" date="2019-02" db="EMBL/GenBank/DDBJ databases">
        <title>Deep-cultivation of Planctomycetes and their phenomic and genomic characterization uncovers novel biology.</title>
        <authorList>
            <person name="Wiegand S."/>
            <person name="Jogler M."/>
            <person name="Boedeker C."/>
            <person name="Pinto D."/>
            <person name="Vollmers J."/>
            <person name="Rivas-Marin E."/>
            <person name="Kohn T."/>
            <person name="Peeters S.H."/>
            <person name="Heuer A."/>
            <person name="Rast P."/>
            <person name="Oberbeckmann S."/>
            <person name="Bunk B."/>
            <person name="Jeske O."/>
            <person name="Meyerdierks A."/>
            <person name="Storesund J.E."/>
            <person name="Kallscheuer N."/>
            <person name="Luecker S."/>
            <person name="Lage O.M."/>
            <person name="Pohl T."/>
            <person name="Merkel B.J."/>
            <person name="Hornburger P."/>
            <person name="Mueller R.-W."/>
            <person name="Bruemmer F."/>
            <person name="Labrenz M."/>
            <person name="Spormann A.M."/>
            <person name="Op Den Camp H."/>
            <person name="Overmann J."/>
            <person name="Amann R."/>
            <person name="Jetten M.S.M."/>
            <person name="Mascher T."/>
            <person name="Medema M.H."/>
            <person name="Devos D.P."/>
            <person name="Kaster A.-K."/>
            <person name="Ovreas L."/>
            <person name="Rohde M."/>
            <person name="Galperin M.Y."/>
            <person name="Jogler C."/>
        </authorList>
    </citation>
    <scope>NUCLEOTIDE SEQUENCE [LARGE SCALE GENOMIC DNA]</scope>
    <source>
        <strain evidence="3 4">KOR34</strain>
    </source>
</reference>
<proteinExistence type="predicted"/>
<accession>A0A5C5VIV9</accession>
<dbReference type="InterPro" id="IPR013425">
    <property type="entry name" value="Autotrns_rpt"/>
</dbReference>
<evidence type="ECO:0000256" key="2">
    <source>
        <dbReference type="SAM" id="SignalP"/>
    </source>
</evidence>
<evidence type="ECO:0000313" key="3">
    <source>
        <dbReference type="EMBL" id="TWT37632.1"/>
    </source>
</evidence>
<dbReference type="Proteomes" id="UP000316714">
    <property type="component" value="Unassembled WGS sequence"/>
</dbReference>
<dbReference type="OrthoDB" id="231521at2"/>
<dbReference type="Pfam" id="PF12951">
    <property type="entry name" value="PATR"/>
    <property type="match status" value="3"/>
</dbReference>
<protein>
    <submittedName>
        <fullName evidence="3">Autotransporter-associated beta strand repeat protein</fullName>
    </submittedName>
</protein>
<name>A0A5C5VIV9_9BACT</name>
<comment type="caution">
    <text evidence="3">The sequence shown here is derived from an EMBL/GenBank/DDBJ whole genome shotgun (WGS) entry which is preliminary data.</text>
</comment>
<dbReference type="NCBIfam" id="TIGR02601">
    <property type="entry name" value="autotrns_rpt"/>
    <property type="match status" value="2"/>
</dbReference>
<dbReference type="AlphaFoldDB" id="A0A5C5VIV9"/>
<feature type="chain" id="PRO_5022956887" evidence="2">
    <location>
        <begin position="40"/>
        <end position="1103"/>
    </location>
</feature>
<dbReference type="EMBL" id="SIHJ01000001">
    <property type="protein sequence ID" value="TWT37632.1"/>
    <property type="molecule type" value="Genomic_DNA"/>
</dbReference>
<gene>
    <name evidence="3" type="ORF">KOR34_25880</name>
</gene>
<sequence precursor="true">MVRKMAMLTGRTITRPFAGLARAGACVALSLALTPLALGVDGTWNNTAGGDYFSTGNWNGGTVASGVGATADFNSVDLNGDASITVDSPLTLGHIIFGDTNTATGGVWDFFTNVPETSVITLDDDAPTITVNQLIPSSEFDDAFIGNNLAGTSGFTKQGVGILTIGGDASALTGPINVNGGTLRIGTLGIYAGATAPIAMADGTVLENAIAGGVFDTVSVAAGGTGTIRMLGGGSNFLDNIQGGGGSTLNIESGTAGATVSADGDWVTGGGFSVVNMTGTDEAGVSFFRGRVNGGGWTAASFENSVVNMDNFEFFIRTNSFGNNLPFGALNGTATANLRGGNGGSGGSAARYIIGGLGGDSEFAGTVTGGGGSTTFGGMSINKIGAGTHTFSGTFVDPLVGSNTDIGRQGGVVRVSEGTLAFTNTADSIPGGYGTFKSTIDVLAGATLDVSGTTNTFSSSPLQQIQGSGTIVGAFNHDEGEIRPADVSTVDNDTDLTNEPVPTVGTITFDGQLSFNGGSIVYDMNDTPGVNDLVQVNGTTSVSGGGLVDPNFLGADPAPGLTYTFLTSSGGFSDSLSGWSVNWPGRGDKPTVFIDGNSLKFTSTEVGAGGAVVWSGAVNGDWDVETTQNWTLGGSPDVFFQGDDITFNDTGANPAINVTTVVNPRNVVVDSNTNNYGFSGSSILATGTLTKRGSSTLTLSAVNEFTSVTIEGGAVEIGANQAMGTGALTMSGATINAPTGSAISNSSLTVTAGTSNTIQAEGASGSGGTYGIPNLSGEGDLTINSGVEGKWLALNNTESFSGTLTIAPNGSALLLGEVRTAGAATTLPNAVLNLTGARLANRNGGTGEITTAIGELHGDASSVLDGFTGGSGTIPNVNWEIGGLGTDSDFAGVIEDGDGGGGSIAVSRLTKVGAGTLTLTGASTYTGDTTVSEGTLSVNQAFFADAADLFIGGSSILNLDHSSTDVIDSLYFGNDPQAVGTYGRIGNASATFQVSYITGNGLLSVTTLGEVLGLPGDYNQDNVVDAADYTIWRDSLGANVALPNDGGLGVPVGGAHYDLWRDNYGAVAAGPSGSSGAAPEPAALVAGLIMAGLAGGLRPRRRV</sequence>
<evidence type="ECO:0000313" key="4">
    <source>
        <dbReference type="Proteomes" id="UP000316714"/>
    </source>
</evidence>
<keyword evidence="4" id="KW-1185">Reference proteome</keyword>
<feature type="signal peptide" evidence="2">
    <location>
        <begin position="1"/>
        <end position="39"/>
    </location>
</feature>
<organism evidence="3 4">
    <name type="scientific">Posidoniimonas corsicana</name>
    <dbReference type="NCBI Taxonomy" id="1938618"/>
    <lineage>
        <taxon>Bacteria</taxon>
        <taxon>Pseudomonadati</taxon>
        <taxon>Planctomycetota</taxon>
        <taxon>Planctomycetia</taxon>
        <taxon>Pirellulales</taxon>
        <taxon>Lacipirellulaceae</taxon>
        <taxon>Posidoniimonas</taxon>
    </lineage>
</organism>
<evidence type="ECO:0000256" key="1">
    <source>
        <dbReference type="ARBA" id="ARBA00022729"/>
    </source>
</evidence>
<keyword evidence="1 2" id="KW-0732">Signal</keyword>